<name>A0A0F9GQW5_9ZZZZ</name>
<protein>
    <submittedName>
        <fullName evidence="1">Uncharacterized protein</fullName>
    </submittedName>
</protein>
<proteinExistence type="predicted"/>
<sequence length="57" mass="6679">MKIYSASFRYRSVDGQLREARRDIPSTSLRDARITAKNIAEQNGWWFMKVVTGSRAW</sequence>
<evidence type="ECO:0000313" key="1">
    <source>
        <dbReference type="EMBL" id="KKL92996.1"/>
    </source>
</evidence>
<gene>
    <name evidence="1" type="ORF">LCGC14_1879160</name>
</gene>
<organism evidence="1">
    <name type="scientific">marine sediment metagenome</name>
    <dbReference type="NCBI Taxonomy" id="412755"/>
    <lineage>
        <taxon>unclassified sequences</taxon>
        <taxon>metagenomes</taxon>
        <taxon>ecological metagenomes</taxon>
    </lineage>
</organism>
<comment type="caution">
    <text evidence="1">The sequence shown here is derived from an EMBL/GenBank/DDBJ whole genome shotgun (WGS) entry which is preliminary data.</text>
</comment>
<dbReference type="AlphaFoldDB" id="A0A0F9GQW5"/>
<reference evidence="1" key="1">
    <citation type="journal article" date="2015" name="Nature">
        <title>Complex archaea that bridge the gap between prokaryotes and eukaryotes.</title>
        <authorList>
            <person name="Spang A."/>
            <person name="Saw J.H."/>
            <person name="Jorgensen S.L."/>
            <person name="Zaremba-Niedzwiedzka K."/>
            <person name="Martijn J."/>
            <person name="Lind A.E."/>
            <person name="van Eijk R."/>
            <person name="Schleper C."/>
            <person name="Guy L."/>
            <person name="Ettema T.J."/>
        </authorList>
    </citation>
    <scope>NUCLEOTIDE SEQUENCE</scope>
</reference>
<dbReference type="EMBL" id="LAZR01019314">
    <property type="protein sequence ID" value="KKL92996.1"/>
    <property type="molecule type" value="Genomic_DNA"/>
</dbReference>
<accession>A0A0F9GQW5</accession>